<keyword evidence="4" id="KW-1185">Reference proteome</keyword>
<evidence type="ECO:0000313" key="3">
    <source>
        <dbReference type="EMBL" id="KIM66707.1"/>
    </source>
</evidence>
<dbReference type="GO" id="GO:0003824">
    <property type="term" value="F:catalytic activity"/>
    <property type="evidence" value="ECO:0007669"/>
    <property type="project" value="InterPro"/>
</dbReference>
<accession>A0A0C3AP22</accession>
<evidence type="ECO:0000259" key="2">
    <source>
        <dbReference type="PROSITE" id="PS51084"/>
    </source>
</evidence>
<comment type="caution">
    <text evidence="1">Lacks conserved residue(s) required for the propagation of feature annotation.</text>
</comment>
<dbReference type="InterPro" id="IPR036265">
    <property type="entry name" value="HIT-like_sf"/>
</dbReference>
<dbReference type="STRING" id="1036808.A0A0C3AP22"/>
<dbReference type="InterPro" id="IPR001310">
    <property type="entry name" value="Histidine_triad_HIT"/>
</dbReference>
<dbReference type="InterPro" id="IPR011146">
    <property type="entry name" value="HIT-like"/>
</dbReference>
<dbReference type="OrthoDB" id="672793at2759"/>
<sequence>MKFLFCVGLITWSVTQNNGRIAHQEVDHVNFHVIPKSSTSDEEGPVIGWPAESANKDELQKLCKKIVAKL</sequence>
<dbReference type="PANTHER" id="PTHR46648:SF1">
    <property type="entry name" value="ADENOSINE 5'-MONOPHOSPHORAMIDASE HNT1"/>
    <property type="match status" value="1"/>
</dbReference>
<dbReference type="Proteomes" id="UP000053989">
    <property type="component" value="Unassembled WGS sequence"/>
</dbReference>
<gene>
    <name evidence="3" type="ORF">SCLCIDRAFT_294494</name>
</gene>
<dbReference type="GO" id="GO:0009117">
    <property type="term" value="P:nucleotide metabolic process"/>
    <property type="evidence" value="ECO:0007669"/>
    <property type="project" value="TreeGrafter"/>
</dbReference>
<dbReference type="SUPFAM" id="SSF54197">
    <property type="entry name" value="HIT-like"/>
    <property type="match status" value="1"/>
</dbReference>
<dbReference type="AlphaFoldDB" id="A0A0C3AP22"/>
<reference evidence="4" key="2">
    <citation type="submission" date="2015-01" db="EMBL/GenBank/DDBJ databases">
        <title>Evolutionary Origins and Diversification of the Mycorrhizal Mutualists.</title>
        <authorList>
            <consortium name="DOE Joint Genome Institute"/>
            <consortium name="Mycorrhizal Genomics Consortium"/>
            <person name="Kohler A."/>
            <person name="Kuo A."/>
            <person name="Nagy L.G."/>
            <person name="Floudas D."/>
            <person name="Copeland A."/>
            <person name="Barry K.W."/>
            <person name="Cichocki N."/>
            <person name="Veneault-Fourrey C."/>
            <person name="LaButti K."/>
            <person name="Lindquist E.A."/>
            <person name="Lipzen A."/>
            <person name="Lundell T."/>
            <person name="Morin E."/>
            <person name="Murat C."/>
            <person name="Riley R."/>
            <person name="Ohm R."/>
            <person name="Sun H."/>
            <person name="Tunlid A."/>
            <person name="Henrissat B."/>
            <person name="Grigoriev I.V."/>
            <person name="Hibbett D.S."/>
            <person name="Martin F."/>
        </authorList>
    </citation>
    <scope>NUCLEOTIDE SEQUENCE [LARGE SCALE GENOMIC DNA]</scope>
    <source>
        <strain evidence="4">Foug A</strain>
    </source>
</reference>
<reference evidence="3 4" key="1">
    <citation type="submission" date="2014-04" db="EMBL/GenBank/DDBJ databases">
        <authorList>
            <consortium name="DOE Joint Genome Institute"/>
            <person name="Kuo A."/>
            <person name="Kohler A."/>
            <person name="Nagy L.G."/>
            <person name="Floudas D."/>
            <person name="Copeland A."/>
            <person name="Barry K.W."/>
            <person name="Cichocki N."/>
            <person name="Veneault-Fourrey C."/>
            <person name="LaButti K."/>
            <person name="Lindquist E.A."/>
            <person name="Lipzen A."/>
            <person name="Lundell T."/>
            <person name="Morin E."/>
            <person name="Murat C."/>
            <person name="Sun H."/>
            <person name="Tunlid A."/>
            <person name="Henrissat B."/>
            <person name="Grigoriev I.V."/>
            <person name="Hibbett D.S."/>
            <person name="Martin F."/>
            <person name="Nordberg H.P."/>
            <person name="Cantor M.N."/>
            <person name="Hua S.X."/>
        </authorList>
    </citation>
    <scope>NUCLEOTIDE SEQUENCE [LARGE SCALE GENOMIC DNA]</scope>
    <source>
        <strain evidence="3 4">Foug A</strain>
    </source>
</reference>
<dbReference type="EMBL" id="KN822016">
    <property type="protein sequence ID" value="KIM66707.1"/>
    <property type="molecule type" value="Genomic_DNA"/>
</dbReference>
<dbReference type="HOGENOM" id="CLU_056776_10_0_1"/>
<protein>
    <recommendedName>
        <fullName evidence="2">HIT domain-containing protein</fullName>
    </recommendedName>
</protein>
<evidence type="ECO:0000256" key="1">
    <source>
        <dbReference type="PROSITE-ProRule" id="PRU00464"/>
    </source>
</evidence>
<feature type="domain" description="HIT" evidence="2">
    <location>
        <begin position="1"/>
        <end position="44"/>
    </location>
</feature>
<proteinExistence type="predicted"/>
<dbReference type="PANTHER" id="PTHR46648">
    <property type="entry name" value="HIT FAMILY PROTEIN 1"/>
    <property type="match status" value="1"/>
</dbReference>
<dbReference type="PROSITE" id="PS51084">
    <property type="entry name" value="HIT_2"/>
    <property type="match status" value="1"/>
</dbReference>
<organism evidence="3 4">
    <name type="scientific">Scleroderma citrinum Foug A</name>
    <dbReference type="NCBI Taxonomy" id="1036808"/>
    <lineage>
        <taxon>Eukaryota</taxon>
        <taxon>Fungi</taxon>
        <taxon>Dikarya</taxon>
        <taxon>Basidiomycota</taxon>
        <taxon>Agaricomycotina</taxon>
        <taxon>Agaricomycetes</taxon>
        <taxon>Agaricomycetidae</taxon>
        <taxon>Boletales</taxon>
        <taxon>Sclerodermatineae</taxon>
        <taxon>Sclerodermataceae</taxon>
        <taxon>Scleroderma</taxon>
    </lineage>
</organism>
<evidence type="ECO:0000313" key="4">
    <source>
        <dbReference type="Proteomes" id="UP000053989"/>
    </source>
</evidence>
<dbReference type="InParanoid" id="A0A0C3AP22"/>
<name>A0A0C3AP22_9AGAM</name>
<dbReference type="Gene3D" id="3.30.428.10">
    <property type="entry name" value="HIT-like"/>
    <property type="match status" value="1"/>
</dbReference>